<evidence type="ECO:0000256" key="1">
    <source>
        <dbReference type="ARBA" id="ARBA00001275"/>
    </source>
</evidence>
<dbReference type="PIRSF" id="PIRSF000460">
    <property type="entry name" value="Pprylas_GlgP"/>
    <property type="match status" value="1"/>
</dbReference>
<dbReference type="InterPro" id="IPR000811">
    <property type="entry name" value="Glyco_trans_35"/>
</dbReference>
<evidence type="ECO:0000313" key="13">
    <source>
        <dbReference type="EMBL" id="KTF28691.1"/>
    </source>
</evidence>
<comment type="caution">
    <text evidence="13">The sequence shown here is derived from an EMBL/GenBank/DDBJ whole genome shotgun (WGS) entry which is preliminary data.</text>
</comment>
<dbReference type="GO" id="GO:0005980">
    <property type="term" value="P:glycogen catabolic process"/>
    <property type="evidence" value="ECO:0007669"/>
    <property type="project" value="TreeGrafter"/>
</dbReference>
<feature type="modified residue" description="N6-(pyridoxal phosphate)lysine" evidence="11">
    <location>
        <position position="667"/>
    </location>
</feature>
<reference evidence="13 14" key="1">
    <citation type="submission" date="2015-06" db="EMBL/GenBank/DDBJ databases">
        <title>More than comparative genomics: Whole genome sequencing reveals elusive C. pecorum plasmid and re-evaluates genetic differences and phylogenetic relationships between C. pecorum from pig, cattle, sheep and koala hosts.</title>
        <authorList>
            <person name="Jelocnik M."/>
            <person name="Bachmann N.L."/>
            <person name="Kaltenboeck B."/>
            <person name="Waugh C."/>
            <person name="Woolford L."/>
            <person name="Speight N."/>
            <person name="Gillett A."/>
            <person name="Higgins D."/>
            <person name="Flanagan C."/>
            <person name="Myers G."/>
            <person name="Timms P."/>
            <person name="Polkinghorne A."/>
        </authorList>
    </citation>
    <scope>NUCLEOTIDE SEQUENCE [LARGE SCALE GENOMIC DNA]</scope>
    <source>
        <strain evidence="13 14">L1</strain>
    </source>
</reference>
<evidence type="ECO:0000256" key="12">
    <source>
        <dbReference type="RuleBase" id="RU000587"/>
    </source>
</evidence>
<evidence type="ECO:0000256" key="6">
    <source>
        <dbReference type="ARBA" id="ARBA00022676"/>
    </source>
</evidence>
<evidence type="ECO:0000256" key="7">
    <source>
        <dbReference type="ARBA" id="ARBA00022679"/>
    </source>
</evidence>
<comment type="function">
    <text evidence="10">Phosphorylase is an important allosteric enzyme in carbohydrate metabolism. Enzymes from different sources differ in their regulatory mechanisms and in their natural substrates. However, all known phosphorylases share catalytic and structural properties.</text>
</comment>
<dbReference type="Proteomes" id="UP000054301">
    <property type="component" value="Unassembled WGS sequence"/>
</dbReference>
<evidence type="ECO:0000256" key="11">
    <source>
        <dbReference type="PIRSR" id="PIRSR000460-1"/>
    </source>
</evidence>
<dbReference type="SUPFAM" id="SSF53756">
    <property type="entry name" value="UDP-Glycosyltransferase/glycogen phosphorylase"/>
    <property type="match status" value="1"/>
</dbReference>
<keyword evidence="8 11" id="KW-0663">Pyridoxal phosphate</keyword>
<evidence type="ECO:0000256" key="8">
    <source>
        <dbReference type="ARBA" id="ARBA00022898"/>
    </source>
</evidence>
<dbReference type="FunFam" id="3.40.50.2000:FF:000003">
    <property type="entry name" value="Alpha-1,4 glucan phosphorylase"/>
    <property type="match status" value="1"/>
</dbReference>
<evidence type="ECO:0000313" key="14">
    <source>
        <dbReference type="Proteomes" id="UP000054301"/>
    </source>
</evidence>
<comment type="cofactor">
    <cofactor evidence="2 12">
        <name>pyridoxal 5'-phosphate</name>
        <dbReference type="ChEBI" id="CHEBI:597326"/>
    </cofactor>
</comment>
<dbReference type="InterPro" id="IPR035090">
    <property type="entry name" value="Pyridoxal_P_attach_site"/>
</dbReference>
<dbReference type="PANTHER" id="PTHR11468">
    <property type="entry name" value="GLYCOGEN PHOSPHORYLASE"/>
    <property type="match status" value="1"/>
</dbReference>
<dbReference type="InterPro" id="IPR011833">
    <property type="entry name" value="Glycg_phsphrylas"/>
</dbReference>
<dbReference type="GO" id="GO:0005737">
    <property type="term" value="C:cytoplasm"/>
    <property type="evidence" value="ECO:0007669"/>
    <property type="project" value="TreeGrafter"/>
</dbReference>
<dbReference type="NCBIfam" id="TIGR02093">
    <property type="entry name" value="P_ylase"/>
    <property type="match status" value="1"/>
</dbReference>
<evidence type="ECO:0000256" key="5">
    <source>
        <dbReference type="ARBA" id="ARBA00022600"/>
    </source>
</evidence>
<evidence type="ECO:0000256" key="4">
    <source>
        <dbReference type="ARBA" id="ARBA00022533"/>
    </source>
</evidence>
<name>A0AA40PQ61_9CHLA</name>
<keyword evidence="9 12" id="KW-0119">Carbohydrate metabolism</keyword>
<dbReference type="AlphaFoldDB" id="A0AA40PQ61"/>
<evidence type="ECO:0000256" key="9">
    <source>
        <dbReference type="ARBA" id="ARBA00023277"/>
    </source>
</evidence>
<gene>
    <name evidence="13" type="primary">pygb</name>
    <name evidence="13" type="ORF">cpL1_0726</name>
</gene>
<accession>A0AA40PQ61</accession>
<evidence type="ECO:0000256" key="10">
    <source>
        <dbReference type="ARBA" id="ARBA00025174"/>
    </source>
</evidence>
<dbReference type="EC" id="2.4.1.1" evidence="12"/>
<proteinExistence type="inferred from homology"/>
<dbReference type="Pfam" id="PF00343">
    <property type="entry name" value="Phosphorylase"/>
    <property type="match status" value="1"/>
</dbReference>
<dbReference type="EMBL" id="LFRH01000003">
    <property type="protein sequence ID" value="KTF28691.1"/>
    <property type="molecule type" value="Genomic_DNA"/>
</dbReference>
<evidence type="ECO:0000256" key="3">
    <source>
        <dbReference type="ARBA" id="ARBA00006047"/>
    </source>
</evidence>
<keyword evidence="7 12" id="KW-0808">Transferase</keyword>
<dbReference type="PROSITE" id="PS00102">
    <property type="entry name" value="PHOSPHORYLASE"/>
    <property type="match status" value="1"/>
</dbReference>
<dbReference type="CDD" id="cd04300">
    <property type="entry name" value="GT35_Glycogen_Phosphorylase"/>
    <property type="match status" value="1"/>
</dbReference>
<dbReference type="PANTHER" id="PTHR11468:SF3">
    <property type="entry name" value="GLYCOGEN PHOSPHORYLASE, LIVER FORM"/>
    <property type="match status" value="1"/>
</dbReference>
<sequence>MEDFPYFDKNQVTVETMKQAILDRLYLGVVQTPESASPRDIFMAVAKTVMEWLSKGWLKTQSRYYDNDVKRVYYISMEFLIGRSLKSNLLNLGILDLVKKALACLNYDFDHLVSMEADAGLGNGGLGRLAACYLDSMATLAVPAYGYGIRYDYGIFDQKIVNGEQVEAPDEWLRYGNPWEICRGEYLYPVHFYGRVIHYTDSRGKEIAEWVDSQEVLAMAYDVPIPGYGNDTVNSLRLWQAQSPHGFEFSYFNHGDYIRAIEDIALVENISRILYPNDSISEGQELRLKQEYFLVSATIQDILRRYTKTHISLEKLSERVSVQLNDTHPALGIAEMMYILVDREEMSWDQAWEITSAVFNYTNHTILPEALERWPLELFAKLLPRHLEIIYEINSRWLAKVSERYPENNDKRRALSIIEEGSEKRVNMANLAVIGSSKVNGVSAFHSKLIKETLFKEFYEFFPEKFINVTNGITPRRWLALCNPRMNKLLDETLGDRHIVDLFQIAQIKPFAEDASFREQWHEAKLKNKQDLATYIYKKLGVVVNPDSLFDCHIKRIHEYKRQLMNILRVIYLYIDLKEHNTSLTVPTTVIFAGKAAPGYAMAKLIIRLINFVADRINNDSAMQDRLKVLFLPNYCVSMAEVIIPAADLSEQISTAGMEASGTGNMKFALNGALTIGTMDGANIEMAEYIGKENMFIFGLQEEEIASLRPQYYPQNICDNNPKIKHILNLIDEGFFSPEDKNLFKPIVHRLLHEGDPFFVLADLEAYIDAHEQAASLFTNSEEWIKKSIYNSSSMGFFSSDRAVQNYAANIWSVPCTSCSGES</sequence>
<protein>
    <recommendedName>
        <fullName evidence="12">Alpha-1,4 glucan phosphorylase</fullName>
        <ecNumber evidence="12">2.4.1.1</ecNumber>
    </recommendedName>
</protein>
<dbReference type="GO" id="GO:0030170">
    <property type="term" value="F:pyridoxal phosphate binding"/>
    <property type="evidence" value="ECO:0007669"/>
    <property type="project" value="InterPro"/>
</dbReference>
<dbReference type="RefSeq" id="WP_058787605.1">
    <property type="nucleotide sequence ID" value="NZ_LFRH01000003.1"/>
</dbReference>
<comment type="function">
    <text evidence="12">Allosteric enzyme that catalyzes the rate-limiting step in glycogen catabolism, the phosphorolytic cleavage of glycogen to produce glucose-1-phosphate, and plays a central role in maintaining cellular and organismal glucose homeostasis.</text>
</comment>
<evidence type="ECO:0000256" key="2">
    <source>
        <dbReference type="ARBA" id="ARBA00001933"/>
    </source>
</evidence>
<keyword evidence="4" id="KW-0021">Allosteric enzyme</keyword>
<dbReference type="GO" id="GO:0008184">
    <property type="term" value="F:glycogen phosphorylase activity"/>
    <property type="evidence" value="ECO:0007669"/>
    <property type="project" value="InterPro"/>
</dbReference>
<keyword evidence="5" id="KW-0321">Glycogen metabolism</keyword>
<keyword evidence="6 12" id="KW-0328">Glycosyltransferase</keyword>
<organism evidence="13 14">
    <name type="scientific">Chlamydia pecorum</name>
    <dbReference type="NCBI Taxonomy" id="85991"/>
    <lineage>
        <taxon>Bacteria</taxon>
        <taxon>Pseudomonadati</taxon>
        <taxon>Chlamydiota</taxon>
        <taxon>Chlamydiia</taxon>
        <taxon>Chlamydiales</taxon>
        <taxon>Chlamydiaceae</taxon>
        <taxon>Chlamydia/Chlamydophila group</taxon>
        <taxon>Chlamydia</taxon>
    </lineage>
</organism>
<dbReference type="Gene3D" id="3.40.50.2000">
    <property type="entry name" value="Glycogen Phosphorylase B"/>
    <property type="match status" value="2"/>
</dbReference>
<comment type="similarity">
    <text evidence="3 12">Belongs to the glycogen phosphorylase family.</text>
</comment>
<dbReference type="FunFam" id="3.40.50.2000:FF:000002">
    <property type="entry name" value="Alpha-1,4 glucan phosphorylase"/>
    <property type="match status" value="1"/>
</dbReference>
<comment type="catalytic activity">
    <reaction evidence="1 12">
        <text>[(1-&gt;4)-alpha-D-glucosyl](n) + phosphate = [(1-&gt;4)-alpha-D-glucosyl](n-1) + alpha-D-glucose 1-phosphate</text>
        <dbReference type="Rhea" id="RHEA:41732"/>
        <dbReference type="Rhea" id="RHEA-COMP:9584"/>
        <dbReference type="Rhea" id="RHEA-COMP:9586"/>
        <dbReference type="ChEBI" id="CHEBI:15444"/>
        <dbReference type="ChEBI" id="CHEBI:43474"/>
        <dbReference type="ChEBI" id="CHEBI:58601"/>
        <dbReference type="EC" id="2.4.1.1"/>
    </reaction>
</comment>